<sequence>MTGLHSSAHGAAYLDTECFGTVTPYATRTGFVWTSDPVSSQVGGHRTGRALDM</sequence>
<evidence type="ECO:0000313" key="2">
    <source>
        <dbReference type="Proteomes" id="UP000183567"/>
    </source>
</evidence>
<protein>
    <submittedName>
        <fullName evidence="1">Uncharacterized protein</fullName>
    </submittedName>
</protein>
<keyword evidence="2" id="KW-1185">Reference proteome</keyword>
<organism evidence="1 2">
    <name type="scientific">Rhizopogon vesiculosus</name>
    <dbReference type="NCBI Taxonomy" id="180088"/>
    <lineage>
        <taxon>Eukaryota</taxon>
        <taxon>Fungi</taxon>
        <taxon>Dikarya</taxon>
        <taxon>Basidiomycota</taxon>
        <taxon>Agaricomycotina</taxon>
        <taxon>Agaricomycetes</taxon>
        <taxon>Agaricomycetidae</taxon>
        <taxon>Boletales</taxon>
        <taxon>Suillineae</taxon>
        <taxon>Rhizopogonaceae</taxon>
        <taxon>Rhizopogon</taxon>
    </lineage>
</organism>
<accession>A0A1J8PFZ4</accession>
<gene>
    <name evidence="1" type="ORF">AZE42_07695</name>
</gene>
<proteinExistence type="predicted"/>
<dbReference type="Proteomes" id="UP000183567">
    <property type="component" value="Unassembled WGS sequence"/>
</dbReference>
<comment type="caution">
    <text evidence="1">The sequence shown here is derived from an EMBL/GenBank/DDBJ whole genome shotgun (WGS) entry which is preliminary data.</text>
</comment>
<evidence type="ECO:0000313" key="1">
    <source>
        <dbReference type="EMBL" id="OJA07527.1"/>
    </source>
</evidence>
<dbReference type="EMBL" id="LVVM01006631">
    <property type="protein sequence ID" value="OJA07527.1"/>
    <property type="molecule type" value="Genomic_DNA"/>
</dbReference>
<name>A0A1J8PFZ4_9AGAM</name>
<reference evidence="1 2" key="1">
    <citation type="submission" date="2016-03" db="EMBL/GenBank/DDBJ databases">
        <title>Comparative genomics of the ectomycorrhizal sister species Rhizopogon vinicolor and Rhizopogon vesiculosus (Basidiomycota: Boletales) reveals a divergence of the mating type B locus.</title>
        <authorList>
            <person name="Mujic A.B."/>
            <person name="Kuo A."/>
            <person name="Tritt A."/>
            <person name="Lipzen A."/>
            <person name="Chen C."/>
            <person name="Johnson J."/>
            <person name="Sharma A."/>
            <person name="Barry K."/>
            <person name="Grigoriev I.V."/>
            <person name="Spatafora J.W."/>
        </authorList>
    </citation>
    <scope>NUCLEOTIDE SEQUENCE [LARGE SCALE GENOMIC DNA]</scope>
    <source>
        <strain evidence="1 2">AM-OR11-056</strain>
    </source>
</reference>
<dbReference type="AlphaFoldDB" id="A0A1J8PFZ4"/>